<sequence>MRITSITCLALGLMFLAPQGAPALTIYDIQYSSPPDYESPYVDQFVDVTGGVVIKIFVGGRTKIAIQDPTLGDAWAGVQIVFDEHEMAAGISRGDRIDLYNVEVYESRGNTQLGFSDTSSVVIVSSGNPVDPLVVTPADIPYPTDNDMSEKWEFMLLQLEDVCVGAMDLGSHADNYELSNAYGTCWASDYANYDLPPGSDYFVTPSECFISITGYLEQYLNTDDGWDYYQLLPRDIEDYVLPVTPTRETTWGAVKSVYK</sequence>
<proteinExistence type="predicted"/>
<reference evidence="2" key="1">
    <citation type="submission" date="2021-05" db="EMBL/GenBank/DDBJ databases">
        <title>Energy efficiency and biological interactions define the core microbiome of deep oligotrophic groundwater.</title>
        <authorList>
            <person name="Mehrshad M."/>
            <person name="Lopez-Fernandez M."/>
            <person name="Bell E."/>
            <person name="Bernier-Latmani R."/>
            <person name="Bertilsson S."/>
            <person name="Dopson M."/>
        </authorList>
    </citation>
    <scope>NUCLEOTIDE SEQUENCE</scope>
    <source>
        <strain evidence="2">Modern_marine.mb.64</strain>
    </source>
</reference>
<evidence type="ECO:0000313" key="2">
    <source>
        <dbReference type="EMBL" id="MBU2692747.1"/>
    </source>
</evidence>
<organism evidence="2 3">
    <name type="scientific">Eiseniibacteriota bacterium</name>
    <dbReference type="NCBI Taxonomy" id="2212470"/>
    <lineage>
        <taxon>Bacteria</taxon>
        <taxon>Candidatus Eiseniibacteriota</taxon>
    </lineage>
</organism>
<evidence type="ECO:0000256" key="1">
    <source>
        <dbReference type="SAM" id="SignalP"/>
    </source>
</evidence>
<dbReference type="EMBL" id="JAHJDP010000099">
    <property type="protein sequence ID" value="MBU2692747.1"/>
    <property type="molecule type" value="Genomic_DNA"/>
</dbReference>
<feature type="signal peptide" evidence="1">
    <location>
        <begin position="1"/>
        <end position="23"/>
    </location>
</feature>
<feature type="chain" id="PRO_5037783111" evidence="1">
    <location>
        <begin position="24"/>
        <end position="259"/>
    </location>
</feature>
<dbReference type="AlphaFoldDB" id="A0A948RZZ6"/>
<comment type="caution">
    <text evidence="2">The sequence shown here is derived from an EMBL/GenBank/DDBJ whole genome shotgun (WGS) entry which is preliminary data.</text>
</comment>
<keyword evidence="1" id="KW-0732">Signal</keyword>
<protein>
    <submittedName>
        <fullName evidence="2">Uncharacterized protein</fullName>
    </submittedName>
</protein>
<evidence type="ECO:0000313" key="3">
    <source>
        <dbReference type="Proteomes" id="UP000777784"/>
    </source>
</evidence>
<name>A0A948RZZ6_UNCEI</name>
<dbReference type="Proteomes" id="UP000777784">
    <property type="component" value="Unassembled WGS sequence"/>
</dbReference>
<accession>A0A948RZZ6</accession>
<gene>
    <name evidence="2" type="ORF">KJ970_17660</name>
</gene>